<dbReference type="GO" id="GO:0045893">
    <property type="term" value="P:positive regulation of DNA-templated transcription"/>
    <property type="evidence" value="ECO:0007669"/>
    <property type="project" value="TreeGrafter"/>
</dbReference>
<gene>
    <name evidence="4" type="ORF">BJG266_LOCUS17399</name>
    <name evidence="5" type="ORF">QVE165_LOCUS18324</name>
</gene>
<proteinExistence type="predicted"/>
<dbReference type="Proteomes" id="UP000663832">
    <property type="component" value="Unassembled WGS sequence"/>
</dbReference>
<dbReference type="OrthoDB" id="2556847at2759"/>
<dbReference type="GO" id="GO:0016514">
    <property type="term" value="C:SWI/SNF complex"/>
    <property type="evidence" value="ECO:0007669"/>
    <property type="project" value="TreeGrafter"/>
</dbReference>
<dbReference type="EMBL" id="CAJNOM010000108">
    <property type="protein sequence ID" value="CAF1064220.1"/>
    <property type="molecule type" value="Genomic_DNA"/>
</dbReference>
<keyword evidence="6" id="KW-1185">Reference proteome</keyword>
<evidence type="ECO:0000256" key="2">
    <source>
        <dbReference type="SAM" id="MobiDB-lite"/>
    </source>
</evidence>
<feature type="compositionally biased region" description="Low complexity" evidence="2">
    <location>
        <begin position="87"/>
        <end position="121"/>
    </location>
</feature>
<feature type="region of interest" description="Disordered" evidence="2">
    <location>
        <begin position="199"/>
        <end position="240"/>
    </location>
</feature>
<dbReference type="PANTHER" id="PTHR15572:SF0">
    <property type="entry name" value="GLUTAMINE-RICH PROTEIN-RELATED"/>
    <property type="match status" value="1"/>
</dbReference>
<keyword evidence="1" id="KW-0175">Coiled coil</keyword>
<feature type="compositionally biased region" description="Polar residues" evidence="2">
    <location>
        <begin position="218"/>
        <end position="240"/>
    </location>
</feature>
<dbReference type="InterPro" id="IPR052438">
    <property type="entry name" value="Chromatin_remod/trans_coact"/>
</dbReference>
<comment type="caution">
    <text evidence="4">The sequence shown here is derived from an EMBL/GenBank/DDBJ whole genome shotgun (WGS) entry which is preliminary data.</text>
</comment>
<feature type="coiled-coil region" evidence="1">
    <location>
        <begin position="657"/>
        <end position="691"/>
    </location>
</feature>
<dbReference type="AlphaFoldDB" id="A0A814INV0"/>
<reference evidence="4" key="1">
    <citation type="submission" date="2021-02" db="EMBL/GenBank/DDBJ databases">
        <authorList>
            <person name="Nowell W R."/>
        </authorList>
    </citation>
    <scope>NUCLEOTIDE SEQUENCE</scope>
</reference>
<evidence type="ECO:0000256" key="1">
    <source>
        <dbReference type="SAM" id="Coils"/>
    </source>
</evidence>
<dbReference type="Pfam" id="PF15249">
    <property type="entry name" value="GLTSCR1"/>
    <property type="match status" value="1"/>
</dbReference>
<sequence>MSQGRSIIDIIQDPAALDAFLRSSAKSSSNSTGSQRLSTNVTEQNRLTTTTPIGNNIYNQNTTNNTNVQITQNTFNFNTNPSLTNIPQQQQQQQQPQQQQQQQQPQQPQQQQQQYQQPPQQINSNETARVLNQTIGSQTNVNVILNQTVIQQQQPTVQTTTTTNQQQMVAININGNQTLIPLSMFTKLLQQKYSSTQQSATPGTTITQPSTSTQIIQNGSSQNSTGSILLQNSSSNQPSVATTLRLVRPSNTPTSSTSSPTSNLMMMTSGQRLSTPILSKSQTGNIILQVTNNDNIQSKLMDKNSSVSTNSDLTTQLVNDLQANGNDAEKQITLIDTYLSQIHSSTEKDREFCTRIIRYRETLSQSVEQSRISGQHRQRLLDQSTTLNTLSSNPSIKREASSVISATLPQATTATTIPTTTVIPTSAQQKSNGTTLIQLPLAKQDELLNAVLKKLRHVNLPDLQAQGILPLELSFEQKLQIQKLDMQIAALPIDKQQQFARGQRELVPKYLAKNAASGLNTTSTLTVNPRTKILLGAPPGSTTVSTLNTTNGNITRSLRISSADLIGQQLRKDQAHVLKPDFKSRFLTRGDAIKRLTRYHVFTKPAPPIYEPTDDECRQFDESFEIEAKRLLTASERINESISRFAISNDQSNNESYDKYLLEKMRLDDLREQLEIEKTDYETRKRRAIDVENRPTAMPIIDEISSPPPPSTYDFLSNTTNYNLGAAMSEADYNDLFNSDPLPDETIRSTDETQLAINSIVDCGVIEQHENPVDISDSANFFFDDLDIDNHHQDNNQPQDDEASRAVQNLLGFS</sequence>
<dbReference type="EMBL" id="CAJNOI010000084">
    <property type="protein sequence ID" value="CAF1028539.1"/>
    <property type="molecule type" value="Genomic_DNA"/>
</dbReference>
<accession>A0A814INV0</accession>
<dbReference type="PANTHER" id="PTHR15572">
    <property type="entry name" value="GLIOMA TUMOR SUPPRESSOR CANDIDATE REGION GENE 1"/>
    <property type="match status" value="1"/>
</dbReference>
<feature type="domain" description="GLTSCR protein conserved" evidence="3">
    <location>
        <begin position="573"/>
        <end position="678"/>
    </location>
</feature>
<evidence type="ECO:0000313" key="7">
    <source>
        <dbReference type="Proteomes" id="UP000663877"/>
    </source>
</evidence>
<feature type="region of interest" description="Disordered" evidence="2">
    <location>
        <begin position="25"/>
        <end position="61"/>
    </location>
</feature>
<feature type="compositionally biased region" description="Low complexity" evidence="2">
    <location>
        <begin position="25"/>
        <end position="34"/>
    </location>
</feature>
<evidence type="ECO:0000313" key="4">
    <source>
        <dbReference type="EMBL" id="CAF1028539.1"/>
    </source>
</evidence>
<protein>
    <recommendedName>
        <fullName evidence="3">GLTSCR protein conserved domain-containing protein</fullName>
    </recommendedName>
</protein>
<dbReference type="InterPro" id="IPR015671">
    <property type="entry name" value="GSCR1_dom"/>
</dbReference>
<feature type="compositionally biased region" description="Low complexity" evidence="2">
    <location>
        <begin position="201"/>
        <end position="217"/>
    </location>
</feature>
<evidence type="ECO:0000313" key="5">
    <source>
        <dbReference type="EMBL" id="CAF1064220.1"/>
    </source>
</evidence>
<name>A0A814INV0_9BILA</name>
<evidence type="ECO:0000313" key="6">
    <source>
        <dbReference type="Proteomes" id="UP000663832"/>
    </source>
</evidence>
<feature type="compositionally biased region" description="Polar residues" evidence="2">
    <location>
        <begin position="35"/>
        <end position="54"/>
    </location>
</feature>
<organism evidence="4 7">
    <name type="scientific">Adineta steineri</name>
    <dbReference type="NCBI Taxonomy" id="433720"/>
    <lineage>
        <taxon>Eukaryota</taxon>
        <taxon>Metazoa</taxon>
        <taxon>Spiralia</taxon>
        <taxon>Gnathifera</taxon>
        <taxon>Rotifera</taxon>
        <taxon>Eurotatoria</taxon>
        <taxon>Bdelloidea</taxon>
        <taxon>Adinetida</taxon>
        <taxon>Adinetidae</taxon>
        <taxon>Adineta</taxon>
    </lineage>
</organism>
<dbReference type="Proteomes" id="UP000663877">
    <property type="component" value="Unassembled WGS sequence"/>
</dbReference>
<evidence type="ECO:0000259" key="3">
    <source>
        <dbReference type="Pfam" id="PF15249"/>
    </source>
</evidence>
<feature type="region of interest" description="Disordered" evidence="2">
    <location>
        <begin position="75"/>
        <end position="122"/>
    </location>
</feature>